<dbReference type="InterPro" id="IPR032636">
    <property type="entry name" value="Pilus_assem_E-set-like_dom"/>
</dbReference>
<dbReference type="RefSeq" id="WP_187708755.1">
    <property type="nucleotide sequence ID" value="NZ_CP060782.1"/>
</dbReference>
<name>A0ABX6T7H2_9SPHN</name>
<dbReference type="Pfam" id="PF16967">
    <property type="entry name" value="TcfC"/>
    <property type="match status" value="1"/>
</dbReference>
<keyword evidence="3" id="KW-1185">Reference proteome</keyword>
<evidence type="ECO:0000259" key="1">
    <source>
        <dbReference type="Pfam" id="PF16967"/>
    </source>
</evidence>
<dbReference type="EMBL" id="CP060782">
    <property type="protein sequence ID" value="QNP45802.1"/>
    <property type="molecule type" value="Genomic_DNA"/>
</dbReference>
<sequence>MGFGFATQFDTRADADSLEATPLIIFLGQPARVEILVDNRLVTSGSYEAGNNSVDTSNLPDGSYPLVLRIREASGAVREERRFFVKNAQIARRDSWSISLTRGFLQTRSTTSRSACRKASTTRSVGRVA</sequence>
<proteinExistence type="predicted"/>
<reference evidence="2 3" key="1">
    <citation type="submission" date="2020-08" db="EMBL/GenBank/DDBJ databases">
        <title>Genome sequence of Sphingomonas sediminicola KACC 15039T.</title>
        <authorList>
            <person name="Hyun D.-W."/>
            <person name="Bae J.-W."/>
        </authorList>
    </citation>
    <scope>NUCLEOTIDE SEQUENCE [LARGE SCALE GENOMIC DNA]</scope>
    <source>
        <strain evidence="2 3">KACC 15039</strain>
    </source>
</reference>
<evidence type="ECO:0000313" key="3">
    <source>
        <dbReference type="Proteomes" id="UP000516105"/>
    </source>
</evidence>
<protein>
    <submittedName>
        <fullName evidence="2">TcfC E-set like domain-containing protein</fullName>
    </submittedName>
</protein>
<organism evidence="2 3">
    <name type="scientific">Sphingomonas sediminicola</name>
    <dbReference type="NCBI Taxonomy" id="386874"/>
    <lineage>
        <taxon>Bacteria</taxon>
        <taxon>Pseudomonadati</taxon>
        <taxon>Pseudomonadota</taxon>
        <taxon>Alphaproteobacteria</taxon>
        <taxon>Sphingomonadales</taxon>
        <taxon>Sphingomonadaceae</taxon>
        <taxon>Sphingomonas</taxon>
    </lineage>
</organism>
<gene>
    <name evidence="2" type="ORF">H9L14_00230</name>
</gene>
<dbReference type="Proteomes" id="UP000516105">
    <property type="component" value="Chromosome"/>
</dbReference>
<feature type="domain" description="Pilus assembly protein E-set like" evidence="1">
    <location>
        <begin position="20"/>
        <end position="86"/>
    </location>
</feature>
<evidence type="ECO:0000313" key="2">
    <source>
        <dbReference type="EMBL" id="QNP45802.1"/>
    </source>
</evidence>
<accession>A0ABX6T7H2</accession>